<keyword evidence="3" id="KW-1185">Reference proteome</keyword>
<gene>
    <name evidence="2" type="ORF">E2C01_088392</name>
</gene>
<dbReference type="EMBL" id="VSRR010094281">
    <property type="protein sequence ID" value="MPC93269.1"/>
    <property type="molecule type" value="Genomic_DNA"/>
</dbReference>
<feature type="region of interest" description="Disordered" evidence="1">
    <location>
        <begin position="1"/>
        <end position="35"/>
    </location>
</feature>
<comment type="caution">
    <text evidence="2">The sequence shown here is derived from an EMBL/GenBank/DDBJ whole genome shotgun (WGS) entry which is preliminary data.</text>
</comment>
<dbReference type="Proteomes" id="UP000324222">
    <property type="component" value="Unassembled WGS sequence"/>
</dbReference>
<evidence type="ECO:0000313" key="2">
    <source>
        <dbReference type="EMBL" id="MPC93269.1"/>
    </source>
</evidence>
<organism evidence="2 3">
    <name type="scientific">Portunus trituberculatus</name>
    <name type="common">Swimming crab</name>
    <name type="synonym">Neptunus trituberculatus</name>
    <dbReference type="NCBI Taxonomy" id="210409"/>
    <lineage>
        <taxon>Eukaryota</taxon>
        <taxon>Metazoa</taxon>
        <taxon>Ecdysozoa</taxon>
        <taxon>Arthropoda</taxon>
        <taxon>Crustacea</taxon>
        <taxon>Multicrustacea</taxon>
        <taxon>Malacostraca</taxon>
        <taxon>Eumalacostraca</taxon>
        <taxon>Eucarida</taxon>
        <taxon>Decapoda</taxon>
        <taxon>Pleocyemata</taxon>
        <taxon>Brachyura</taxon>
        <taxon>Eubrachyura</taxon>
        <taxon>Portunoidea</taxon>
        <taxon>Portunidae</taxon>
        <taxon>Portuninae</taxon>
        <taxon>Portunus</taxon>
    </lineage>
</organism>
<feature type="compositionally biased region" description="Basic and acidic residues" evidence="1">
    <location>
        <begin position="1"/>
        <end position="13"/>
    </location>
</feature>
<feature type="compositionally biased region" description="Polar residues" evidence="1">
    <location>
        <begin position="98"/>
        <end position="114"/>
    </location>
</feature>
<evidence type="ECO:0000256" key="1">
    <source>
        <dbReference type="SAM" id="MobiDB-lite"/>
    </source>
</evidence>
<feature type="compositionally biased region" description="Basic residues" evidence="1">
    <location>
        <begin position="18"/>
        <end position="29"/>
    </location>
</feature>
<protein>
    <submittedName>
        <fullName evidence="2">Uncharacterized protein</fullName>
    </submittedName>
</protein>
<proteinExistence type="predicted"/>
<feature type="region of interest" description="Disordered" evidence="1">
    <location>
        <begin position="75"/>
        <end position="131"/>
    </location>
</feature>
<sequence>MESKGKGGVRGEGDVLIPRRRRRRRRRRGMNVPNVMTNAPIIPHLHFPFPPLTSSRGQILPSLFPFLTLHSALSGAGESRQPHPRPAPPRPAAVQGPSPRNTRTTLSQLHSSPSPGDPQAQDTFLKRHLKA</sequence>
<name>A0A5B7JED0_PORTR</name>
<reference evidence="2 3" key="1">
    <citation type="submission" date="2019-05" db="EMBL/GenBank/DDBJ databases">
        <title>Another draft genome of Portunus trituberculatus and its Hox gene families provides insights of decapod evolution.</title>
        <authorList>
            <person name="Jeong J.-H."/>
            <person name="Song I."/>
            <person name="Kim S."/>
            <person name="Choi T."/>
            <person name="Kim D."/>
            <person name="Ryu S."/>
            <person name="Kim W."/>
        </authorList>
    </citation>
    <scope>NUCLEOTIDE SEQUENCE [LARGE SCALE GENOMIC DNA]</scope>
    <source>
        <tissue evidence="2">Muscle</tissue>
    </source>
</reference>
<dbReference type="AlphaFoldDB" id="A0A5B7JED0"/>
<accession>A0A5B7JED0</accession>
<evidence type="ECO:0000313" key="3">
    <source>
        <dbReference type="Proteomes" id="UP000324222"/>
    </source>
</evidence>